<gene>
    <name evidence="2" type="ORF">BECKFW1821B_GA0114236_11821</name>
</gene>
<name>A0A450TQC0_9GAMM</name>
<feature type="compositionally biased region" description="Basic and acidic residues" evidence="1">
    <location>
        <begin position="57"/>
        <end position="74"/>
    </location>
</feature>
<dbReference type="EMBL" id="CAADFD010000182">
    <property type="protein sequence ID" value="VFJ70245.1"/>
    <property type="molecule type" value="Genomic_DNA"/>
</dbReference>
<reference evidence="2" key="1">
    <citation type="submission" date="2019-02" db="EMBL/GenBank/DDBJ databases">
        <authorList>
            <person name="Gruber-Vodicka R. H."/>
            <person name="Seah K. B. B."/>
        </authorList>
    </citation>
    <scope>NUCLEOTIDE SEQUENCE</scope>
    <source>
        <strain evidence="2">BECK_BZ106</strain>
    </source>
</reference>
<evidence type="ECO:0000313" key="2">
    <source>
        <dbReference type="EMBL" id="VFJ70245.1"/>
    </source>
</evidence>
<evidence type="ECO:0000256" key="1">
    <source>
        <dbReference type="SAM" id="MobiDB-lite"/>
    </source>
</evidence>
<accession>A0A450TQC0</accession>
<protein>
    <recommendedName>
        <fullName evidence="3">Essential protein Yae1, N terminal</fullName>
    </recommendedName>
</protein>
<feature type="region of interest" description="Disordered" evidence="1">
    <location>
        <begin position="33"/>
        <end position="74"/>
    </location>
</feature>
<evidence type="ECO:0008006" key="3">
    <source>
        <dbReference type="Google" id="ProtNLM"/>
    </source>
</evidence>
<feature type="compositionally biased region" description="Basic and acidic residues" evidence="1">
    <location>
        <begin position="33"/>
        <end position="51"/>
    </location>
</feature>
<organism evidence="2">
    <name type="scientific">Candidatus Kentrum sp. FW</name>
    <dbReference type="NCBI Taxonomy" id="2126338"/>
    <lineage>
        <taxon>Bacteria</taxon>
        <taxon>Pseudomonadati</taxon>
        <taxon>Pseudomonadota</taxon>
        <taxon>Gammaproteobacteria</taxon>
        <taxon>Candidatus Kentrum</taxon>
    </lineage>
</organism>
<proteinExistence type="predicted"/>
<sequence length="109" mass="12208">MRALFDRREAHRATLRNLLQREGYEDLEAVLQEGREKGREEGREEGREMGRKAGLQEGERKGEVRGKEEGRKEKAVEMARAALVEGMEIGIVAKISGLSEGEVRGLTEG</sequence>
<dbReference type="AlphaFoldDB" id="A0A450TQC0"/>